<organism evidence="1">
    <name type="scientific">marine metagenome</name>
    <dbReference type="NCBI Taxonomy" id="408172"/>
    <lineage>
        <taxon>unclassified sequences</taxon>
        <taxon>metagenomes</taxon>
        <taxon>ecological metagenomes</taxon>
    </lineage>
</organism>
<protein>
    <submittedName>
        <fullName evidence="1">Uncharacterized protein</fullName>
    </submittedName>
</protein>
<dbReference type="EMBL" id="UINC01001505">
    <property type="protein sequence ID" value="SUZ82385.1"/>
    <property type="molecule type" value="Genomic_DNA"/>
</dbReference>
<sequence length="23" mass="2541">MKMIEGKYGKIVETGLGTEKIKS</sequence>
<proteinExistence type="predicted"/>
<evidence type="ECO:0000313" key="1">
    <source>
        <dbReference type="EMBL" id="SUZ82385.1"/>
    </source>
</evidence>
<dbReference type="AlphaFoldDB" id="A0A381QSQ1"/>
<accession>A0A381QSQ1</accession>
<name>A0A381QSQ1_9ZZZZ</name>
<gene>
    <name evidence="1" type="ORF">METZ01_LOCUS35239</name>
</gene>
<reference evidence="1" key="1">
    <citation type="submission" date="2018-05" db="EMBL/GenBank/DDBJ databases">
        <authorList>
            <person name="Lanie J.A."/>
            <person name="Ng W.-L."/>
            <person name="Kazmierczak K.M."/>
            <person name="Andrzejewski T.M."/>
            <person name="Davidsen T.M."/>
            <person name="Wayne K.J."/>
            <person name="Tettelin H."/>
            <person name="Glass J.I."/>
            <person name="Rusch D."/>
            <person name="Podicherti R."/>
            <person name="Tsui H.-C.T."/>
            <person name="Winkler M.E."/>
        </authorList>
    </citation>
    <scope>NUCLEOTIDE SEQUENCE</scope>
</reference>